<proteinExistence type="predicted"/>
<gene>
    <name evidence="1" type="ORF">Ddye_020777</name>
</gene>
<keyword evidence="2" id="KW-1185">Reference proteome</keyword>
<evidence type="ECO:0000313" key="2">
    <source>
        <dbReference type="Proteomes" id="UP001280121"/>
    </source>
</evidence>
<organism evidence="1 2">
    <name type="scientific">Dipteronia dyeriana</name>
    <dbReference type="NCBI Taxonomy" id="168575"/>
    <lineage>
        <taxon>Eukaryota</taxon>
        <taxon>Viridiplantae</taxon>
        <taxon>Streptophyta</taxon>
        <taxon>Embryophyta</taxon>
        <taxon>Tracheophyta</taxon>
        <taxon>Spermatophyta</taxon>
        <taxon>Magnoliopsida</taxon>
        <taxon>eudicotyledons</taxon>
        <taxon>Gunneridae</taxon>
        <taxon>Pentapetalae</taxon>
        <taxon>rosids</taxon>
        <taxon>malvids</taxon>
        <taxon>Sapindales</taxon>
        <taxon>Sapindaceae</taxon>
        <taxon>Hippocastanoideae</taxon>
        <taxon>Acereae</taxon>
        <taxon>Dipteronia</taxon>
    </lineage>
</organism>
<dbReference type="Proteomes" id="UP001280121">
    <property type="component" value="Unassembled WGS sequence"/>
</dbReference>
<protein>
    <submittedName>
        <fullName evidence="1">Uncharacterized protein</fullName>
    </submittedName>
</protein>
<reference evidence="1" key="1">
    <citation type="journal article" date="2023" name="Plant J.">
        <title>Genome sequences and population genomics provide insights into the demographic history, inbreeding, and mutation load of two 'living fossil' tree species of Dipteronia.</title>
        <authorList>
            <person name="Feng Y."/>
            <person name="Comes H.P."/>
            <person name="Chen J."/>
            <person name="Zhu S."/>
            <person name="Lu R."/>
            <person name="Zhang X."/>
            <person name="Li P."/>
            <person name="Qiu J."/>
            <person name="Olsen K.M."/>
            <person name="Qiu Y."/>
        </authorList>
    </citation>
    <scope>NUCLEOTIDE SEQUENCE</scope>
    <source>
        <strain evidence="1">KIB01</strain>
    </source>
</reference>
<comment type="caution">
    <text evidence="1">The sequence shown here is derived from an EMBL/GenBank/DDBJ whole genome shotgun (WGS) entry which is preliminary data.</text>
</comment>
<dbReference type="AlphaFoldDB" id="A0AAD9U0Z0"/>
<name>A0AAD9U0Z0_9ROSI</name>
<accession>A0AAD9U0Z0</accession>
<dbReference type="EMBL" id="JANJYI010000006">
    <property type="protein sequence ID" value="KAK2645582.1"/>
    <property type="molecule type" value="Genomic_DNA"/>
</dbReference>
<sequence>MPRHSSTHLVFLIPNRLLNNSSSLIVISFFSTETPLSNSSPPNLTFSPSYLSLLHVDRSLSLSHNKERSKLRFGFWFQFRFRFRVVVVGFDGRLTGLWSSGWVIPIDWIVDRRR</sequence>
<evidence type="ECO:0000313" key="1">
    <source>
        <dbReference type="EMBL" id="KAK2645582.1"/>
    </source>
</evidence>